<dbReference type="EC" id="2.7.7.38" evidence="5"/>
<dbReference type="EMBL" id="LJZR01000001">
    <property type="protein sequence ID" value="KPQ37504.1"/>
    <property type="molecule type" value="Genomic_DNA"/>
</dbReference>
<evidence type="ECO:0000256" key="4">
    <source>
        <dbReference type="ARBA" id="ARBA00022985"/>
    </source>
</evidence>
<gene>
    <name evidence="5 6" type="primary">kdsB</name>
    <name evidence="6" type="ORF">HLUCCA11_00215</name>
</gene>
<protein>
    <recommendedName>
        <fullName evidence="5">3-deoxy-manno-octulosonate cytidylyltransferase</fullName>
        <ecNumber evidence="5">2.7.7.38</ecNumber>
    </recommendedName>
    <alternativeName>
        <fullName evidence="5">CMP-2-keto-3-deoxyoctulosonic acid synthase</fullName>
        <shortName evidence="5">CKS</shortName>
        <shortName evidence="5">CMP-KDO synthase</shortName>
    </alternativeName>
</protein>
<evidence type="ECO:0000256" key="1">
    <source>
        <dbReference type="ARBA" id="ARBA00004370"/>
    </source>
</evidence>
<dbReference type="NCBIfam" id="NF003950">
    <property type="entry name" value="PRK05450.1-3"/>
    <property type="match status" value="1"/>
</dbReference>
<comment type="similarity">
    <text evidence="5">Belongs to the KdsB family.</text>
</comment>
<dbReference type="NCBIfam" id="TIGR00466">
    <property type="entry name" value="kdsB"/>
    <property type="match status" value="1"/>
</dbReference>
<dbReference type="Proteomes" id="UP000050465">
    <property type="component" value="Unassembled WGS sequence"/>
</dbReference>
<name>A0A0P8C6Q7_9CYAN</name>
<dbReference type="AlphaFoldDB" id="A0A0P8C6Q7"/>
<accession>A0A0P8C6Q7</accession>
<dbReference type="PANTHER" id="PTHR42866:SF2">
    <property type="entry name" value="3-DEOXY-MANNO-OCTULOSONATE CYTIDYLYLTRANSFERASE, MITOCHONDRIAL"/>
    <property type="match status" value="1"/>
</dbReference>
<dbReference type="STRING" id="1666911.HLUCCA11_00215"/>
<evidence type="ECO:0000313" key="6">
    <source>
        <dbReference type="EMBL" id="KPQ37504.1"/>
    </source>
</evidence>
<dbReference type="Gene3D" id="3.90.550.10">
    <property type="entry name" value="Spore Coat Polysaccharide Biosynthesis Protein SpsA, Chain A"/>
    <property type="match status" value="1"/>
</dbReference>
<dbReference type="GO" id="GO:0016020">
    <property type="term" value="C:membrane"/>
    <property type="evidence" value="ECO:0007669"/>
    <property type="project" value="UniProtKB-SubCell"/>
</dbReference>
<dbReference type="GO" id="GO:0009103">
    <property type="term" value="P:lipopolysaccharide biosynthetic process"/>
    <property type="evidence" value="ECO:0007669"/>
    <property type="project" value="UniProtKB-UniRule"/>
</dbReference>
<dbReference type="HAMAP" id="MF_00057">
    <property type="entry name" value="KdsB"/>
    <property type="match status" value="1"/>
</dbReference>
<dbReference type="InterPro" id="IPR003329">
    <property type="entry name" value="Cytidylyl_trans"/>
</dbReference>
<evidence type="ECO:0000256" key="2">
    <source>
        <dbReference type="ARBA" id="ARBA00022679"/>
    </source>
</evidence>
<keyword evidence="5" id="KW-0963">Cytoplasm</keyword>
<organism evidence="6 7">
    <name type="scientific">Phormidesmis priestleyi Ana</name>
    <dbReference type="NCBI Taxonomy" id="1666911"/>
    <lineage>
        <taxon>Bacteria</taxon>
        <taxon>Bacillati</taxon>
        <taxon>Cyanobacteriota</taxon>
        <taxon>Cyanophyceae</taxon>
        <taxon>Leptolyngbyales</taxon>
        <taxon>Leptolyngbyaceae</taxon>
        <taxon>Phormidesmis</taxon>
    </lineage>
</organism>
<dbReference type="GO" id="GO:0008690">
    <property type="term" value="F:3-deoxy-manno-octulosonate cytidylyltransferase activity"/>
    <property type="evidence" value="ECO:0007669"/>
    <property type="project" value="UniProtKB-UniRule"/>
</dbReference>
<comment type="caution">
    <text evidence="6">The sequence shown here is derived from an EMBL/GenBank/DDBJ whole genome shotgun (WGS) entry which is preliminary data.</text>
</comment>
<dbReference type="Pfam" id="PF02348">
    <property type="entry name" value="CTP_transf_3"/>
    <property type="match status" value="1"/>
</dbReference>
<comment type="function">
    <text evidence="5">Activates KDO (a required 8-carbon sugar) for incorporation into bacterial lipopolysaccharide in Gram-negative bacteria.</text>
</comment>
<dbReference type="GO" id="GO:0005829">
    <property type="term" value="C:cytosol"/>
    <property type="evidence" value="ECO:0007669"/>
    <property type="project" value="TreeGrafter"/>
</dbReference>
<dbReference type="FunFam" id="3.90.550.10:FF:000011">
    <property type="entry name" value="3-deoxy-manno-octulosonate cytidylyltransferase"/>
    <property type="match status" value="1"/>
</dbReference>
<dbReference type="CDD" id="cd02517">
    <property type="entry name" value="CMP-KDO-Synthetase"/>
    <property type="match status" value="1"/>
</dbReference>
<dbReference type="UniPathway" id="UPA00358">
    <property type="reaction ID" value="UER00476"/>
</dbReference>
<keyword evidence="2 5" id="KW-0808">Transferase</keyword>
<dbReference type="GO" id="GO:0033468">
    <property type="term" value="P:CMP-keto-3-deoxy-D-manno-octulosonic acid biosynthetic process"/>
    <property type="evidence" value="ECO:0007669"/>
    <property type="project" value="UniProtKB-UniRule"/>
</dbReference>
<sequence>MSIEMLAVIPARYQSQRFPGKPLVKIGNRTMVQRVYEAAKSCSAFSRVIVATESEKIAECVRGFGGEVALTSDQHKTGTDRIAEVAARHPEYAVVVNVQGDQPFVKAHMLSQLVEPYLSESVLPDMTTLACPLDLANDLDNPNVAKVICDRYNNALYFSRSLIPYFRQPPAAAPTAAPTVPVYHHLGLYAFRADFLATYTSLEATPLEQCESLEQLRVLEHGYRIRVCQTETAIIEINTPEDLTHAQTLIAEGKL</sequence>
<dbReference type="NCBIfam" id="NF003952">
    <property type="entry name" value="PRK05450.1-5"/>
    <property type="match status" value="1"/>
</dbReference>
<comment type="pathway">
    <text evidence="5">Nucleotide-sugar biosynthesis; CMP-3-deoxy-D-manno-octulosonate biosynthesis; CMP-3-deoxy-D-manno-octulosonate from 3-deoxy-D-manno-octulosonate and CTP: step 1/1.</text>
</comment>
<comment type="subcellular location">
    <subcellularLocation>
        <location evidence="5">Cytoplasm</location>
    </subcellularLocation>
    <subcellularLocation>
        <location evidence="1">Membrane</location>
    </subcellularLocation>
</comment>
<dbReference type="InterPro" id="IPR004528">
    <property type="entry name" value="KdsB"/>
</dbReference>
<evidence type="ECO:0000313" key="7">
    <source>
        <dbReference type="Proteomes" id="UP000050465"/>
    </source>
</evidence>
<evidence type="ECO:0000256" key="5">
    <source>
        <dbReference type="HAMAP-Rule" id="MF_00057"/>
    </source>
</evidence>
<keyword evidence="4 5" id="KW-0448">Lipopolysaccharide biosynthesis</keyword>
<comment type="catalytic activity">
    <reaction evidence="5">
        <text>3-deoxy-alpha-D-manno-oct-2-ulosonate + CTP = CMP-3-deoxy-beta-D-manno-octulosonate + diphosphate</text>
        <dbReference type="Rhea" id="RHEA:23448"/>
        <dbReference type="ChEBI" id="CHEBI:33019"/>
        <dbReference type="ChEBI" id="CHEBI:37563"/>
        <dbReference type="ChEBI" id="CHEBI:85986"/>
        <dbReference type="ChEBI" id="CHEBI:85987"/>
        <dbReference type="EC" id="2.7.7.38"/>
    </reaction>
</comment>
<dbReference type="InterPro" id="IPR029044">
    <property type="entry name" value="Nucleotide-diphossugar_trans"/>
</dbReference>
<dbReference type="PATRIC" id="fig|1666911.3.peg.2419"/>
<dbReference type="SUPFAM" id="SSF53448">
    <property type="entry name" value="Nucleotide-diphospho-sugar transferases"/>
    <property type="match status" value="1"/>
</dbReference>
<reference evidence="6 7" key="1">
    <citation type="submission" date="2015-09" db="EMBL/GenBank/DDBJ databases">
        <title>Identification and resolution of microdiversity through metagenomic sequencing of parallel consortia.</title>
        <authorList>
            <person name="Nelson W.C."/>
            <person name="Romine M.F."/>
            <person name="Lindemann S.R."/>
        </authorList>
    </citation>
    <scope>NUCLEOTIDE SEQUENCE [LARGE SCALE GENOMIC DNA]</scope>
    <source>
        <strain evidence="6">Ana</strain>
    </source>
</reference>
<dbReference type="NCBIfam" id="NF009905">
    <property type="entry name" value="PRK13368.1"/>
    <property type="match status" value="1"/>
</dbReference>
<proteinExistence type="inferred from homology"/>
<keyword evidence="3 5" id="KW-0548">Nucleotidyltransferase</keyword>
<dbReference type="PANTHER" id="PTHR42866">
    <property type="entry name" value="3-DEOXY-MANNO-OCTULOSONATE CYTIDYLYLTRANSFERASE"/>
    <property type="match status" value="1"/>
</dbReference>
<evidence type="ECO:0000256" key="3">
    <source>
        <dbReference type="ARBA" id="ARBA00022695"/>
    </source>
</evidence>